<sequence>MDGETDEQRFLRELNRLLAEPEPDEADVDARLREQEQRPAHDPSIEATRSLLRAVQEAQGVGIRTVVSLDAQGQQLDNVERALDDLAADLDSAEADLSEVLCALLHLDARVFLVVEAARGQVQGPGQAKTKTKTRKKAGLARTTDPPSIPSAGDHGPRKTPTRAAPPPAEDVNVIGSLLRAMGPRRLRAMTSRSRVGGSKYKVNNQNLEKFEVILAKIPEGEKVSKRVSSVTSLPERHEDLTRLTGSPGDRTERPCPGHQPVFDHGNEPPGISKVPGFVASVLSSSTATSAALTSKAPQPPPPPPLSPKKAAQSRRWSETPIGTPVFMAKKFAEKMRNSKDPLPAGGGGGGGGSRKGSTSLPQDPKHAAATSSSKPGPSRRQSIKSTSKHTSSKSLPSLSSGSVDSVQDELEERSRNHQAIRDRSGSAPRTNSTNEQVSAKVPPVRQRNSSRAEDAGAEETQLFRKNLTPTGTPEASEESGSKRLKSETSTTSTSKSGKSKDGKSGSTRRKKR</sequence>
<evidence type="ECO:0000256" key="1">
    <source>
        <dbReference type="ARBA" id="ARBA00009480"/>
    </source>
</evidence>
<feature type="region of interest" description="Disordered" evidence="3">
    <location>
        <begin position="14"/>
        <end position="45"/>
    </location>
</feature>
<dbReference type="Gene3D" id="1.20.5.110">
    <property type="match status" value="1"/>
</dbReference>
<organism evidence="5 6">
    <name type="scientific">Haemaphysalis longicornis</name>
    <name type="common">Bush tick</name>
    <dbReference type="NCBI Taxonomy" id="44386"/>
    <lineage>
        <taxon>Eukaryota</taxon>
        <taxon>Metazoa</taxon>
        <taxon>Ecdysozoa</taxon>
        <taxon>Arthropoda</taxon>
        <taxon>Chelicerata</taxon>
        <taxon>Arachnida</taxon>
        <taxon>Acari</taxon>
        <taxon>Parasitiformes</taxon>
        <taxon>Ixodida</taxon>
        <taxon>Ixodoidea</taxon>
        <taxon>Ixodidae</taxon>
        <taxon>Haemaphysalinae</taxon>
        <taxon>Haemaphysalis</taxon>
    </lineage>
</organism>
<dbReference type="AlphaFoldDB" id="A0A9J6FS37"/>
<comment type="caution">
    <text evidence="5">The sequence shown here is derived from an EMBL/GenBank/DDBJ whole genome shotgun (WGS) entry which is preliminary data.</text>
</comment>
<dbReference type="VEuPathDB" id="VectorBase:HLOH_057160"/>
<feature type="compositionally biased region" description="Low complexity" evidence="3">
    <location>
        <begin position="393"/>
        <end position="406"/>
    </location>
</feature>
<accession>A0A9J6FS37</accession>
<feature type="compositionally biased region" description="Basic residues" evidence="3">
    <location>
        <begin position="130"/>
        <end position="139"/>
    </location>
</feature>
<keyword evidence="2" id="KW-0175">Coiled coil</keyword>
<feature type="compositionally biased region" description="Basic and acidic residues" evidence="3">
    <location>
        <begin position="28"/>
        <end position="44"/>
    </location>
</feature>
<feature type="compositionally biased region" description="Gly residues" evidence="3">
    <location>
        <begin position="345"/>
        <end position="355"/>
    </location>
</feature>
<dbReference type="PROSITE" id="PS50192">
    <property type="entry name" value="T_SNARE"/>
    <property type="match status" value="1"/>
</dbReference>
<feature type="region of interest" description="Disordered" evidence="3">
    <location>
        <begin position="229"/>
        <end position="276"/>
    </location>
</feature>
<feature type="coiled-coil region" evidence="2">
    <location>
        <begin position="69"/>
        <end position="103"/>
    </location>
</feature>
<feature type="compositionally biased region" description="Polar residues" evidence="3">
    <location>
        <begin position="428"/>
        <end position="438"/>
    </location>
</feature>
<evidence type="ECO:0000256" key="2">
    <source>
        <dbReference type="SAM" id="Coils"/>
    </source>
</evidence>
<dbReference type="InterPro" id="IPR000727">
    <property type="entry name" value="T_SNARE_dom"/>
</dbReference>
<evidence type="ECO:0000313" key="6">
    <source>
        <dbReference type="Proteomes" id="UP000821853"/>
    </source>
</evidence>
<reference evidence="5 6" key="1">
    <citation type="journal article" date="2020" name="Cell">
        <title>Large-Scale Comparative Analyses of Tick Genomes Elucidate Their Genetic Diversity and Vector Capacities.</title>
        <authorList>
            <consortium name="Tick Genome and Microbiome Consortium (TIGMIC)"/>
            <person name="Jia N."/>
            <person name="Wang J."/>
            <person name="Shi W."/>
            <person name="Du L."/>
            <person name="Sun Y."/>
            <person name="Zhan W."/>
            <person name="Jiang J.F."/>
            <person name="Wang Q."/>
            <person name="Zhang B."/>
            <person name="Ji P."/>
            <person name="Bell-Sakyi L."/>
            <person name="Cui X.M."/>
            <person name="Yuan T.T."/>
            <person name="Jiang B.G."/>
            <person name="Yang W.F."/>
            <person name="Lam T.T."/>
            <person name="Chang Q.C."/>
            <person name="Ding S.J."/>
            <person name="Wang X.J."/>
            <person name="Zhu J.G."/>
            <person name="Ruan X.D."/>
            <person name="Zhao L."/>
            <person name="Wei J.T."/>
            <person name="Ye R.Z."/>
            <person name="Que T.C."/>
            <person name="Du C.H."/>
            <person name="Zhou Y.H."/>
            <person name="Cheng J.X."/>
            <person name="Dai P.F."/>
            <person name="Guo W.B."/>
            <person name="Han X.H."/>
            <person name="Huang E.J."/>
            <person name="Li L.F."/>
            <person name="Wei W."/>
            <person name="Gao Y.C."/>
            <person name="Liu J.Z."/>
            <person name="Shao H.Z."/>
            <person name="Wang X."/>
            <person name="Wang C.C."/>
            <person name="Yang T.C."/>
            <person name="Huo Q.B."/>
            <person name="Li W."/>
            <person name="Chen H.Y."/>
            <person name="Chen S.E."/>
            <person name="Zhou L.G."/>
            <person name="Ni X.B."/>
            <person name="Tian J.H."/>
            <person name="Sheng Y."/>
            <person name="Liu T."/>
            <person name="Pan Y.S."/>
            <person name="Xia L.Y."/>
            <person name="Li J."/>
            <person name="Zhao F."/>
            <person name="Cao W.C."/>
        </authorList>
    </citation>
    <scope>NUCLEOTIDE SEQUENCE [LARGE SCALE GENOMIC DNA]</scope>
    <source>
        <strain evidence="5">HaeL-2018</strain>
    </source>
</reference>
<protein>
    <recommendedName>
        <fullName evidence="4">t-SNARE coiled-coil homology domain-containing protein</fullName>
    </recommendedName>
</protein>
<evidence type="ECO:0000259" key="4">
    <source>
        <dbReference type="PROSITE" id="PS50192"/>
    </source>
</evidence>
<comment type="similarity">
    <text evidence="1">Belongs to the SNAP-25 family.</text>
</comment>
<feature type="compositionally biased region" description="Pro residues" evidence="3">
    <location>
        <begin position="298"/>
        <end position="307"/>
    </location>
</feature>
<dbReference type="GO" id="GO:0005886">
    <property type="term" value="C:plasma membrane"/>
    <property type="evidence" value="ECO:0007669"/>
    <property type="project" value="TreeGrafter"/>
</dbReference>
<feature type="compositionally biased region" description="Basic and acidic residues" evidence="3">
    <location>
        <begin position="331"/>
        <end position="340"/>
    </location>
</feature>
<dbReference type="PANTHER" id="PTHR19305:SF9">
    <property type="entry name" value="SYNAPTOSOMAL-ASSOCIATED PROTEIN 29"/>
    <property type="match status" value="1"/>
</dbReference>
<name>A0A9J6FS37_HAELO</name>
<gene>
    <name evidence="5" type="ORF">HPB48_013137</name>
</gene>
<feature type="region of interest" description="Disordered" evidence="3">
    <location>
        <begin position="122"/>
        <end position="170"/>
    </location>
</feature>
<proteinExistence type="inferred from homology"/>
<feature type="domain" description="T-SNARE coiled-coil homology" evidence="4">
    <location>
        <begin position="38"/>
        <end position="100"/>
    </location>
</feature>
<dbReference type="SUPFAM" id="SSF58038">
    <property type="entry name" value="SNARE fusion complex"/>
    <property type="match status" value="1"/>
</dbReference>
<feature type="compositionally biased region" description="Low complexity" evidence="3">
    <location>
        <begin position="488"/>
        <end position="497"/>
    </location>
</feature>
<dbReference type="Proteomes" id="UP000821853">
    <property type="component" value="Unassembled WGS sequence"/>
</dbReference>
<keyword evidence="6" id="KW-1185">Reference proteome</keyword>
<feature type="compositionally biased region" description="Basic and acidic residues" evidence="3">
    <location>
        <begin position="413"/>
        <end position="425"/>
    </location>
</feature>
<dbReference type="PANTHER" id="PTHR19305">
    <property type="entry name" value="SYNAPTOSOMAL ASSOCIATED PROTEIN"/>
    <property type="match status" value="1"/>
</dbReference>
<evidence type="ECO:0000256" key="3">
    <source>
        <dbReference type="SAM" id="MobiDB-lite"/>
    </source>
</evidence>
<feature type="region of interest" description="Disordered" evidence="3">
    <location>
        <begin position="290"/>
        <end position="513"/>
    </location>
</feature>
<evidence type="ECO:0000313" key="5">
    <source>
        <dbReference type="EMBL" id="KAH9365647.1"/>
    </source>
</evidence>
<dbReference type="EMBL" id="JABSTR010000003">
    <property type="protein sequence ID" value="KAH9365647.1"/>
    <property type="molecule type" value="Genomic_DNA"/>
</dbReference>
<dbReference type="OrthoDB" id="19261at2759"/>